<name>A0A9W4HLR2_PENOL</name>
<feature type="domain" description="D-aminopeptidase" evidence="4">
    <location>
        <begin position="347"/>
        <end position="527"/>
    </location>
</feature>
<keyword evidence="6" id="KW-1185">Reference proteome</keyword>
<dbReference type="SUPFAM" id="SSF56601">
    <property type="entry name" value="beta-lactamase/transpeptidase-like"/>
    <property type="match status" value="1"/>
</dbReference>
<dbReference type="Pfam" id="PF00144">
    <property type="entry name" value="Beta-lactamase"/>
    <property type="match status" value="1"/>
</dbReference>
<organism evidence="5 6">
    <name type="scientific">Penicillium olsonii</name>
    <dbReference type="NCBI Taxonomy" id="99116"/>
    <lineage>
        <taxon>Eukaryota</taxon>
        <taxon>Fungi</taxon>
        <taxon>Dikarya</taxon>
        <taxon>Ascomycota</taxon>
        <taxon>Pezizomycotina</taxon>
        <taxon>Eurotiomycetes</taxon>
        <taxon>Eurotiomycetidae</taxon>
        <taxon>Eurotiales</taxon>
        <taxon>Aspergillaceae</taxon>
        <taxon>Penicillium</taxon>
    </lineage>
</organism>
<protein>
    <recommendedName>
        <fullName evidence="7">D-aminopeptidase</fullName>
    </recommendedName>
</protein>
<reference evidence="5" key="1">
    <citation type="submission" date="2021-07" db="EMBL/GenBank/DDBJ databases">
        <authorList>
            <person name="Branca A.L. A."/>
        </authorList>
    </citation>
    <scope>NUCLEOTIDE SEQUENCE</scope>
</reference>
<comment type="similarity">
    <text evidence="2">Belongs to the peptidase S12 family.</text>
</comment>
<keyword evidence="1" id="KW-0378">Hydrolase</keyword>
<dbReference type="AlphaFoldDB" id="A0A9W4HLR2"/>
<dbReference type="GO" id="GO:0004177">
    <property type="term" value="F:aminopeptidase activity"/>
    <property type="evidence" value="ECO:0007669"/>
    <property type="project" value="UniProtKB-KW"/>
</dbReference>
<dbReference type="PANTHER" id="PTHR46825:SF9">
    <property type="entry name" value="BETA-LACTAMASE-RELATED DOMAIN-CONTAINING PROTEIN"/>
    <property type="match status" value="1"/>
</dbReference>
<proteinExistence type="inferred from homology"/>
<gene>
    <name evidence="5" type="ORF">POLS_LOCUS4139</name>
</gene>
<evidence type="ECO:0000313" key="5">
    <source>
        <dbReference type="EMBL" id="CAG8081931.1"/>
    </source>
</evidence>
<dbReference type="InterPro" id="IPR001466">
    <property type="entry name" value="Beta-lactam-related"/>
</dbReference>
<evidence type="ECO:0000259" key="4">
    <source>
        <dbReference type="Pfam" id="PF07930"/>
    </source>
</evidence>
<dbReference type="InterPro" id="IPR012338">
    <property type="entry name" value="Beta-lactam/transpept-like"/>
</dbReference>
<dbReference type="EMBL" id="CAJVOS010000020">
    <property type="protein sequence ID" value="CAG8081931.1"/>
    <property type="molecule type" value="Genomic_DNA"/>
</dbReference>
<evidence type="ECO:0000256" key="2">
    <source>
        <dbReference type="ARBA" id="ARBA00038215"/>
    </source>
</evidence>
<keyword evidence="1" id="KW-0645">Protease</keyword>
<dbReference type="NCBIfam" id="NF009622">
    <property type="entry name" value="PRK13128.1"/>
    <property type="match status" value="1"/>
</dbReference>
<dbReference type="InterPro" id="IPR027279">
    <property type="entry name" value="D_amino_pept/lipop_sf"/>
</dbReference>
<evidence type="ECO:0000259" key="3">
    <source>
        <dbReference type="Pfam" id="PF00144"/>
    </source>
</evidence>
<dbReference type="OrthoDB" id="5946976at2759"/>
<dbReference type="Pfam" id="PF07930">
    <property type="entry name" value="DAP_B"/>
    <property type="match status" value="1"/>
</dbReference>
<evidence type="ECO:0008006" key="7">
    <source>
        <dbReference type="Google" id="ProtNLM"/>
    </source>
</evidence>
<dbReference type="Gene3D" id="3.40.710.10">
    <property type="entry name" value="DD-peptidase/beta-lactamase superfamily"/>
    <property type="match status" value="1"/>
</dbReference>
<feature type="domain" description="Beta-lactamase-related" evidence="3">
    <location>
        <begin position="16"/>
        <end position="324"/>
    </location>
</feature>
<dbReference type="InterPro" id="IPR050491">
    <property type="entry name" value="AmpC-like"/>
</dbReference>
<keyword evidence="1" id="KW-0031">Aminopeptidase</keyword>
<dbReference type="Proteomes" id="UP001153618">
    <property type="component" value="Unassembled WGS sequence"/>
</dbReference>
<dbReference type="InterPro" id="IPR012856">
    <property type="entry name" value="DAP_B_dom"/>
</dbReference>
<comment type="caution">
    <text evidence="5">The sequence shown here is derived from an EMBL/GenBank/DDBJ whole genome shotgun (WGS) entry which is preliminary data.</text>
</comment>
<accession>A0A9W4HLR2</accession>
<sequence>MPATKEHINEVLDSIARRNRGPGGAIAVLKDGELLAQRVWGFADLSQRIPLSPRTQLPICSITKQFICALILDLERTPLPGPSIRSQLAAQLSEILPELSDKITIDHLCHMQSGLRDYWAMTTLLGAKPDDEFLIQRDGPGMAARAKSVQFKPGSEFSYCNLNFYILGRALERVTGKSLDELLQERILRPAGMETAFLCPNTAEHPAPCVGYEGDERGGFMPAVNRMEWAGDAGLVASLADMIAYEKYLDRCYADSESWYREAIEGPVFGDGTPAPYKFGLSHGHIGGVKTVGHGGALRGYRLERRHVPTERLSVVVLLNSDADSSEPGVEIIREVLDIPKPALSDVKPADDWFGAFMDQDTQLAIVVSKGAREGEVAISYAGEAENITLSEPNHGKNDAMVATIDGDSLDIHRVEDNRRLRAHRIVPDESILKKTPFHGVYHCAEIESTFHCIGEAGTFYGAFDGYLGQGHATPMKYLGGDVWVLTCPRGLDAPAPGDWTVNFHRDENNTVNGLTIGCWLARGIEYIKKI</sequence>
<dbReference type="Gene3D" id="2.40.128.50">
    <property type="match status" value="2"/>
</dbReference>
<dbReference type="SUPFAM" id="SSF50886">
    <property type="entry name" value="D-aminopeptidase, middle and C-terminal domains"/>
    <property type="match status" value="2"/>
</dbReference>
<evidence type="ECO:0000313" key="6">
    <source>
        <dbReference type="Proteomes" id="UP001153618"/>
    </source>
</evidence>
<dbReference type="PANTHER" id="PTHR46825">
    <property type="entry name" value="D-ALANYL-D-ALANINE-CARBOXYPEPTIDASE/ENDOPEPTIDASE AMPH"/>
    <property type="match status" value="1"/>
</dbReference>
<evidence type="ECO:0000256" key="1">
    <source>
        <dbReference type="ARBA" id="ARBA00022438"/>
    </source>
</evidence>